<dbReference type="AlphaFoldDB" id="A0A7X5U8X1"/>
<evidence type="ECO:0000256" key="1">
    <source>
        <dbReference type="SAM" id="MobiDB-lite"/>
    </source>
</evidence>
<dbReference type="Proteomes" id="UP000490980">
    <property type="component" value="Unassembled WGS sequence"/>
</dbReference>
<keyword evidence="4" id="KW-1185">Reference proteome</keyword>
<feature type="region of interest" description="Disordered" evidence="1">
    <location>
        <begin position="212"/>
        <end position="231"/>
    </location>
</feature>
<keyword evidence="3" id="KW-0808">Transferase</keyword>
<gene>
    <name evidence="3" type="ORF">HBF25_06450</name>
</gene>
<dbReference type="Gene3D" id="3.40.50.150">
    <property type="entry name" value="Vaccinia Virus protein VP39"/>
    <property type="match status" value="1"/>
</dbReference>
<dbReference type="SUPFAM" id="SSF53335">
    <property type="entry name" value="S-adenosyl-L-methionine-dependent methyltransferases"/>
    <property type="match status" value="1"/>
</dbReference>
<dbReference type="InterPro" id="IPR029063">
    <property type="entry name" value="SAM-dependent_MTases_sf"/>
</dbReference>
<comment type="caution">
    <text evidence="3">The sequence shown here is derived from an EMBL/GenBank/DDBJ whole genome shotgun (WGS) entry which is preliminary data.</text>
</comment>
<evidence type="ECO:0000313" key="4">
    <source>
        <dbReference type="Proteomes" id="UP000490980"/>
    </source>
</evidence>
<proteinExistence type="predicted"/>
<protein>
    <submittedName>
        <fullName evidence="3">Class I SAM-dependent methyltransferase</fullName>
    </submittedName>
</protein>
<dbReference type="GO" id="GO:0008757">
    <property type="term" value="F:S-adenosylmethionine-dependent methyltransferase activity"/>
    <property type="evidence" value="ECO:0007669"/>
    <property type="project" value="InterPro"/>
</dbReference>
<organism evidence="3 4">
    <name type="scientific">Luteibacter anthropi</name>
    <dbReference type="NCBI Taxonomy" id="564369"/>
    <lineage>
        <taxon>Bacteria</taxon>
        <taxon>Pseudomonadati</taxon>
        <taxon>Pseudomonadota</taxon>
        <taxon>Gammaproteobacteria</taxon>
        <taxon>Lysobacterales</taxon>
        <taxon>Rhodanobacteraceae</taxon>
        <taxon>Luteibacter</taxon>
    </lineage>
</organism>
<evidence type="ECO:0000313" key="3">
    <source>
        <dbReference type="EMBL" id="NII06031.1"/>
    </source>
</evidence>
<dbReference type="InterPro" id="IPR013216">
    <property type="entry name" value="Methyltransf_11"/>
</dbReference>
<dbReference type="Pfam" id="PF08241">
    <property type="entry name" value="Methyltransf_11"/>
    <property type="match status" value="1"/>
</dbReference>
<dbReference type="GO" id="GO:0032259">
    <property type="term" value="P:methylation"/>
    <property type="evidence" value="ECO:0007669"/>
    <property type="project" value="UniProtKB-KW"/>
</dbReference>
<dbReference type="EMBL" id="JAARLZ010000003">
    <property type="protein sequence ID" value="NII06031.1"/>
    <property type="molecule type" value="Genomic_DNA"/>
</dbReference>
<reference evidence="3 4" key="1">
    <citation type="submission" date="2020-03" db="EMBL/GenBank/DDBJ databases">
        <authorList>
            <person name="Lai Q."/>
        </authorList>
    </citation>
    <scope>NUCLEOTIDE SEQUENCE [LARGE SCALE GENOMIC DNA]</scope>
    <source>
        <strain evidence="3 4">CCUG 25036</strain>
    </source>
</reference>
<feature type="domain" description="Methyltransferase type 11" evidence="2">
    <location>
        <begin position="72"/>
        <end position="120"/>
    </location>
</feature>
<accession>A0A7X5U8X1</accession>
<keyword evidence="3" id="KW-0489">Methyltransferase</keyword>
<dbReference type="RefSeq" id="WP_166947129.1">
    <property type="nucleotide sequence ID" value="NZ_JAARLZ010000003.1"/>
</dbReference>
<name>A0A7X5U8X1_9GAMM</name>
<evidence type="ECO:0000259" key="2">
    <source>
        <dbReference type="Pfam" id="PF08241"/>
    </source>
</evidence>
<sequence>MPHSAPDIYATPQVGKLLADEARVLGPLLARCTGEHGLHLTAAAEAPTPAIPLLGHWATVRVAGASLGGDVKASGLERLPFVDDAFGVVILSHALETTSRQDNLLDEAIRVLAPGGMLAITGIHPVGLWSPWVARHSHRGPRPRLTWPWWWSQRLVRDDFELSMPKRLGNPWPRATGQPFAETVLGGGYLLLARKKRPTALTLRPRPVAVPAPMSGTLASGARRNARQKLS</sequence>